<evidence type="ECO:0000256" key="1">
    <source>
        <dbReference type="SAM" id="MobiDB-lite"/>
    </source>
</evidence>
<dbReference type="AlphaFoldDB" id="V5FNZ6"/>
<feature type="signal peptide" evidence="2">
    <location>
        <begin position="1"/>
        <end position="29"/>
    </location>
</feature>
<reference evidence="3 4" key="1">
    <citation type="submission" date="2013-11" db="EMBL/GenBank/DDBJ databases">
        <title>Whole genome shotgun sequence of Vibrio halioticoli NBRC 102217.</title>
        <authorList>
            <person name="Isaki S."/>
            <person name="Kimura A."/>
            <person name="Ohji S."/>
            <person name="Hosoyama A."/>
            <person name="Fujita N."/>
            <person name="Hashimoto M."/>
            <person name="Hosoyama Y."/>
            <person name="Yamazoe A."/>
        </authorList>
    </citation>
    <scope>NUCLEOTIDE SEQUENCE [LARGE SCALE GENOMIC DNA]</scope>
    <source>
        <strain evidence="3 4">NBRC 102217</strain>
    </source>
</reference>
<organism evidence="3 4">
    <name type="scientific">Vibrio halioticoli NBRC 102217</name>
    <dbReference type="NCBI Taxonomy" id="1219072"/>
    <lineage>
        <taxon>Bacteria</taxon>
        <taxon>Pseudomonadati</taxon>
        <taxon>Pseudomonadota</taxon>
        <taxon>Gammaproteobacteria</taxon>
        <taxon>Vibrionales</taxon>
        <taxon>Vibrionaceae</taxon>
        <taxon>Vibrio</taxon>
    </lineage>
</organism>
<dbReference type="OrthoDB" id="5902982at2"/>
<evidence type="ECO:0000313" key="4">
    <source>
        <dbReference type="Proteomes" id="UP000017800"/>
    </source>
</evidence>
<evidence type="ECO:0000256" key="2">
    <source>
        <dbReference type="SAM" id="SignalP"/>
    </source>
</evidence>
<feature type="region of interest" description="Disordered" evidence="1">
    <location>
        <begin position="133"/>
        <end position="163"/>
    </location>
</feature>
<feature type="compositionally biased region" description="Basic and acidic residues" evidence="1">
    <location>
        <begin position="144"/>
        <end position="162"/>
    </location>
</feature>
<comment type="caution">
    <text evidence="3">The sequence shown here is derived from an EMBL/GenBank/DDBJ whole genome shotgun (WGS) entry which is preliminary data.</text>
</comment>
<gene>
    <name evidence="3" type="ORF">VHA01S_046_00110</name>
</gene>
<feature type="chain" id="PRO_5004733278" description="DUF2796 domain-containing protein" evidence="2">
    <location>
        <begin position="30"/>
        <end position="181"/>
    </location>
</feature>
<keyword evidence="4" id="KW-1185">Reference proteome</keyword>
<dbReference type="EMBL" id="BAUJ01000046">
    <property type="protein sequence ID" value="GAD90502.1"/>
    <property type="molecule type" value="Genomic_DNA"/>
</dbReference>
<sequence length="181" mass="20696">MKNIVNPMKKAVKPFIIICSLLAPTFALADGHNHSHNFFNPKLEQLGNDIIGLTVCYKNGYLSDAEQEPVFENLIEYAQVSGEELGLFYMDRLGQKAEEIMSDEQGRQIWDQTYCAELTDSFLDTDKLAQKSMHNEAHHHHHDDHHSHSHDHGHSHGHHNENIDPETAQQDLERGRLLSIQ</sequence>
<evidence type="ECO:0008006" key="5">
    <source>
        <dbReference type="Google" id="ProtNLM"/>
    </source>
</evidence>
<name>V5FNZ6_9VIBR</name>
<protein>
    <recommendedName>
        <fullName evidence="5">DUF2796 domain-containing protein</fullName>
    </recommendedName>
</protein>
<evidence type="ECO:0000313" key="3">
    <source>
        <dbReference type="EMBL" id="GAD90502.1"/>
    </source>
</evidence>
<accession>V5FNZ6</accession>
<keyword evidence="2" id="KW-0732">Signal</keyword>
<dbReference type="Proteomes" id="UP000017800">
    <property type="component" value="Unassembled WGS sequence"/>
</dbReference>
<proteinExistence type="predicted"/>